<feature type="transmembrane region" description="Helical" evidence="1">
    <location>
        <begin position="12"/>
        <end position="30"/>
    </location>
</feature>
<accession>X1JR45</accession>
<proteinExistence type="predicted"/>
<name>X1JR45_9ZZZZ</name>
<reference evidence="2" key="1">
    <citation type="journal article" date="2014" name="Front. Microbiol.">
        <title>High frequency of phylogenetically diverse reductive dehalogenase-homologous genes in deep subseafloor sedimentary metagenomes.</title>
        <authorList>
            <person name="Kawai M."/>
            <person name="Futagami T."/>
            <person name="Toyoda A."/>
            <person name="Takaki Y."/>
            <person name="Nishi S."/>
            <person name="Hori S."/>
            <person name="Arai W."/>
            <person name="Tsubouchi T."/>
            <person name="Morono Y."/>
            <person name="Uchiyama I."/>
            <person name="Ito T."/>
            <person name="Fujiyama A."/>
            <person name="Inagaki F."/>
            <person name="Takami H."/>
        </authorList>
    </citation>
    <scope>NUCLEOTIDE SEQUENCE</scope>
    <source>
        <strain evidence="2">Expedition CK06-06</strain>
    </source>
</reference>
<keyword evidence="1" id="KW-1133">Transmembrane helix</keyword>
<evidence type="ECO:0000256" key="1">
    <source>
        <dbReference type="SAM" id="Phobius"/>
    </source>
</evidence>
<evidence type="ECO:0000313" key="2">
    <source>
        <dbReference type="EMBL" id="GAH80749.1"/>
    </source>
</evidence>
<gene>
    <name evidence="2" type="ORF">S03H2_66443</name>
</gene>
<dbReference type="AlphaFoldDB" id="X1JR45"/>
<sequence length="66" mass="7537">MIEISQAFNLNFFLTIVGTVFTFGCFLYALKLRKIIGGGSITWLVLAFAYSFILRIIGILYYIMET</sequence>
<keyword evidence="1" id="KW-0472">Membrane</keyword>
<feature type="transmembrane region" description="Helical" evidence="1">
    <location>
        <begin position="42"/>
        <end position="64"/>
    </location>
</feature>
<keyword evidence="1" id="KW-0812">Transmembrane</keyword>
<dbReference type="EMBL" id="BARU01043383">
    <property type="protein sequence ID" value="GAH80749.1"/>
    <property type="molecule type" value="Genomic_DNA"/>
</dbReference>
<comment type="caution">
    <text evidence="2">The sequence shown here is derived from an EMBL/GenBank/DDBJ whole genome shotgun (WGS) entry which is preliminary data.</text>
</comment>
<protein>
    <submittedName>
        <fullName evidence="2">Uncharacterized protein</fullName>
    </submittedName>
</protein>
<feature type="non-terminal residue" evidence="2">
    <location>
        <position position="66"/>
    </location>
</feature>
<organism evidence="2">
    <name type="scientific">marine sediment metagenome</name>
    <dbReference type="NCBI Taxonomy" id="412755"/>
    <lineage>
        <taxon>unclassified sequences</taxon>
        <taxon>metagenomes</taxon>
        <taxon>ecological metagenomes</taxon>
    </lineage>
</organism>